<feature type="domain" description="N-acyltransferase N-terminal" evidence="1">
    <location>
        <begin position="6"/>
        <end position="125"/>
    </location>
</feature>
<dbReference type="AlphaFoldDB" id="A0A2S3ZWT2"/>
<dbReference type="Gene3D" id="3.40.630.120">
    <property type="match status" value="1"/>
</dbReference>
<evidence type="ECO:0008006" key="5">
    <source>
        <dbReference type="Google" id="ProtNLM"/>
    </source>
</evidence>
<evidence type="ECO:0000259" key="1">
    <source>
        <dbReference type="Pfam" id="PF18082"/>
    </source>
</evidence>
<dbReference type="Proteomes" id="UP000237061">
    <property type="component" value="Unassembled WGS sequence"/>
</dbReference>
<reference evidence="3 4" key="1">
    <citation type="submission" date="2018-01" db="EMBL/GenBank/DDBJ databases">
        <title>Arthrobacter sp. nov., from glaciers in China.</title>
        <authorList>
            <person name="Liu Q."/>
            <person name="Xin Y.-H."/>
        </authorList>
    </citation>
    <scope>NUCLEOTIDE SEQUENCE [LARGE SCALE GENOMIC DNA]</scope>
    <source>
        <strain evidence="3 4">HLT2-12-2</strain>
    </source>
</reference>
<keyword evidence="4" id="KW-1185">Reference proteome</keyword>
<dbReference type="InterPro" id="IPR041644">
    <property type="entry name" value="GNAT_C"/>
</dbReference>
<evidence type="ECO:0000313" key="3">
    <source>
        <dbReference type="EMBL" id="POH73721.1"/>
    </source>
</evidence>
<dbReference type="Pfam" id="PF18164">
    <property type="entry name" value="GNAT_C"/>
    <property type="match status" value="1"/>
</dbReference>
<sequence length="280" mass="30679">MSPEPTLDYLGVAPEDRADCLALLEAPLSPAAATVHEHLVARLGSADESVPELGTDDLPVTELDWLRAMLDFVPTILEWHAGRNIPDAVSRASLADFGRNMAINRRVHNRFGMDTYKWLNHLFSGRIYQLGRLQYLIHQPTAAIPGVAAGEWILGIHIPEGGGLGAAVVNDSLALARPFFAEHFADQPVATANCESWLLDPYLAEQLEPSANIAAFAALFTPYGEPRDEPTDAVYFTFRTRSMENLDALPRATALQRIVLERIDAGGAWQLGFGSLELPR</sequence>
<comment type="caution">
    <text evidence="3">The sequence shown here is derived from an EMBL/GenBank/DDBJ whole genome shotgun (WGS) entry which is preliminary data.</text>
</comment>
<proteinExistence type="predicted"/>
<evidence type="ECO:0000259" key="2">
    <source>
        <dbReference type="Pfam" id="PF18164"/>
    </source>
</evidence>
<evidence type="ECO:0000313" key="4">
    <source>
        <dbReference type="Proteomes" id="UP000237061"/>
    </source>
</evidence>
<gene>
    <name evidence="3" type="ORF">CVS27_09090</name>
</gene>
<feature type="domain" description="GNAT-like C-terminal" evidence="2">
    <location>
        <begin position="127"/>
        <end position="276"/>
    </location>
</feature>
<accession>A0A2S3ZWT2</accession>
<protein>
    <recommendedName>
        <fullName evidence="5">DUF5596 domain-containing protein</fullName>
    </recommendedName>
</protein>
<dbReference type="Pfam" id="PF18082">
    <property type="entry name" value="NAT_N"/>
    <property type="match status" value="1"/>
</dbReference>
<dbReference type="EMBL" id="PPXC01000006">
    <property type="protein sequence ID" value="POH73721.1"/>
    <property type="molecule type" value="Genomic_DNA"/>
</dbReference>
<dbReference type="InterPro" id="IPR041273">
    <property type="entry name" value="NAT_N"/>
</dbReference>
<name>A0A2S3ZWT2_ARTGL</name>
<organism evidence="3 4">
    <name type="scientific">Arthrobacter glacialis</name>
    <dbReference type="NCBI Taxonomy" id="1664"/>
    <lineage>
        <taxon>Bacteria</taxon>
        <taxon>Bacillati</taxon>
        <taxon>Actinomycetota</taxon>
        <taxon>Actinomycetes</taxon>
        <taxon>Micrococcales</taxon>
        <taxon>Micrococcaceae</taxon>
        <taxon>Arthrobacter</taxon>
    </lineage>
</organism>